<evidence type="ECO:0000256" key="5">
    <source>
        <dbReference type="SAM" id="Phobius"/>
    </source>
</evidence>
<organism evidence="7 8">
    <name type="scientific">Sporosarcina ureae</name>
    <dbReference type="NCBI Taxonomy" id="1571"/>
    <lineage>
        <taxon>Bacteria</taxon>
        <taxon>Bacillati</taxon>
        <taxon>Bacillota</taxon>
        <taxon>Bacilli</taxon>
        <taxon>Bacillales</taxon>
        <taxon>Caryophanaceae</taxon>
        <taxon>Sporosarcina</taxon>
    </lineage>
</organism>
<dbReference type="EMBL" id="CP015108">
    <property type="protein sequence ID" value="ARF15240.1"/>
    <property type="molecule type" value="Genomic_DNA"/>
</dbReference>
<gene>
    <name evidence="7" type="ORF">SporoS204_14415</name>
</gene>
<dbReference type="InterPro" id="IPR005311">
    <property type="entry name" value="PBP_dimer"/>
</dbReference>
<evidence type="ECO:0000259" key="6">
    <source>
        <dbReference type="PROSITE" id="PS51178"/>
    </source>
</evidence>
<dbReference type="Gene3D" id="3.90.1310.10">
    <property type="entry name" value="Penicillin-binding protein 2a (Domain 2)"/>
    <property type="match status" value="1"/>
</dbReference>
<comment type="similarity">
    <text evidence="2">Belongs to the transpeptidase family.</text>
</comment>
<evidence type="ECO:0000256" key="4">
    <source>
        <dbReference type="SAM" id="MobiDB-lite"/>
    </source>
</evidence>
<dbReference type="SUPFAM" id="SSF56519">
    <property type="entry name" value="Penicillin binding protein dimerisation domain"/>
    <property type="match status" value="1"/>
</dbReference>
<dbReference type="PROSITE" id="PS51178">
    <property type="entry name" value="PASTA"/>
    <property type="match status" value="1"/>
</dbReference>
<evidence type="ECO:0000256" key="3">
    <source>
        <dbReference type="ARBA" id="ARBA00023136"/>
    </source>
</evidence>
<dbReference type="Pfam" id="PF03793">
    <property type="entry name" value="PASTA"/>
    <property type="match status" value="2"/>
</dbReference>
<dbReference type="InterPro" id="IPR050515">
    <property type="entry name" value="Beta-lactam/transpept"/>
</dbReference>
<dbReference type="SUPFAM" id="SSF54184">
    <property type="entry name" value="Penicillin-binding protein 2x (pbp-2x), c-terminal domain"/>
    <property type="match status" value="2"/>
</dbReference>
<evidence type="ECO:0000313" key="7">
    <source>
        <dbReference type="EMBL" id="ARF15240.1"/>
    </source>
</evidence>
<keyword evidence="3 5" id="KW-0472">Membrane</keyword>
<feature type="transmembrane region" description="Helical" evidence="5">
    <location>
        <begin position="6"/>
        <end position="30"/>
    </location>
</feature>
<dbReference type="Pfam" id="PF00905">
    <property type="entry name" value="Transpeptidase"/>
    <property type="match status" value="1"/>
</dbReference>
<protein>
    <submittedName>
        <fullName evidence="7">Penicillin-binding protein</fullName>
    </submittedName>
</protein>
<dbReference type="Gene3D" id="2.20.70.70">
    <property type="match status" value="1"/>
</dbReference>
<dbReference type="InterPro" id="IPR005543">
    <property type="entry name" value="PASTA_dom"/>
</dbReference>
<reference evidence="7 8" key="1">
    <citation type="submission" date="2016-04" db="EMBL/GenBank/DDBJ databases">
        <title>Comparative Genomics and Epigenetics of Sporosarcina ureae.</title>
        <authorList>
            <person name="Oliver A.S."/>
            <person name="Cooper K.K."/>
        </authorList>
    </citation>
    <scope>NUCLEOTIDE SEQUENCE [LARGE SCALE GENOMIC DNA]</scope>
    <source>
        <strain evidence="7 8">S204</strain>
    </source>
</reference>
<dbReference type="PANTHER" id="PTHR30627">
    <property type="entry name" value="PEPTIDOGLYCAN D,D-TRANSPEPTIDASE"/>
    <property type="match status" value="1"/>
</dbReference>
<evidence type="ECO:0000256" key="2">
    <source>
        <dbReference type="ARBA" id="ARBA00007171"/>
    </source>
</evidence>
<dbReference type="InterPro" id="IPR036138">
    <property type="entry name" value="PBP_dimer_sf"/>
</dbReference>
<evidence type="ECO:0000256" key="1">
    <source>
        <dbReference type="ARBA" id="ARBA00004370"/>
    </source>
</evidence>
<sequence length="741" mass="82865">MKKFRFQWGAFLMFVVFGGLFFILFGRILFIQMTGQVDGKELAKIASNQYEKHAVLQANRGAIVDRNDEPIASDTLSYNVVAVLNEAASKNSKRKYHVVDYKGTAKVLAKYLPLKEREIYDKMKNAREGTWQIEFGRAGKDLNRETMMKMKEELDRKKLSGVLFVEGKKRFYPNGRFASYLVGFAQKEEMENNLTITKGKMGLEKTYNKQLTGVDGKVNYQSDGWGYLLPTASKQIEEPQDGQTIKLTLDKTISNFVEEAMDQVEEEYSPKKMLVLVSNPKTGEILAMSQRPTFNPMTREGLTENWLNDAVEQTIEPGSPMKMFTLAAAVEEDKWEPDDYFRSGSYRIYDRVIRDVNVKGWGTITFMEGLQRSSNVGMAYLLERIGDQKFIEYVHKFGFGKKTGIDLPNEASGVVLDNYPAERLTTSYGQGSTVTPLQMIQAASAIANNGVMMKPYVIDQIIDPNTNEVLENHEPEESGTPISAATAKEVREILATTVTSEKGTAQKYHLENYAVGGKTGTAELPKTDGKGYMSGYGNYLYSFLGMAPIDDPQLLIYVTVQQPKLKAGEQGSDPVSRVFNPIMENSLKYLNIAPDDEQLIPVKKVGDYEGVDSETAASLAAEDGFQTVLIGEGGKVTKQIPKADTKLTEDSMILLETKGDTTFPDMTGWSKKMVLSFMNLSKLDIRINGEGYVVGQSVTEGTSVNKNDPVVVELRTPRQQYNKKKSNEDKEENEEEQIMGG</sequence>
<dbReference type="SMART" id="SM00740">
    <property type="entry name" value="PASTA"/>
    <property type="match status" value="2"/>
</dbReference>
<dbReference type="Gene3D" id="3.30.70.2110">
    <property type="match status" value="1"/>
</dbReference>
<dbReference type="PANTHER" id="PTHR30627:SF26">
    <property type="entry name" value="PENICILLIN-BINDING PROTEIN 2B"/>
    <property type="match status" value="1"/>
</dbReference>
<evidence type="ECO:0000313" key="8">
    <source>
        <dbReference type="Proteomes" id="UP000192486"/>
    </source>
</evidence>
<dbReference type="Gene3D" id="3.40.710.10">
    <property type="entry name" value="DD-peptidase/beta-lactamase superfamily"/>
    <property type="match status" value="1"/>
</dbReference>
<dbReference type="CDD" id="cd06576">
    <property type="entry name" value="PASTA_Pbp2x-like_1"/>
    <property type="match status" value="1"/>
</dbReference>
<dbReference type="InterPro" id="IPR012338">
    <property type="entry name" value="Beta-lactam/transpept-like"/>
</dbReference>
<keyword evidence="5" id="KW-0812">Transmembrane</keyword>
<dbReference type="InterPro" id="IPR001460">
    <property type="entry name" value="PCN-bd_Tpept"/>
</dbReference>
<feature type="compositionally biased region" description="Acidic residues" evidence="4">
    <location>
        <begin position="729"/>
        <end position="741"/>
    </location>
</feature>
<accession>A0ABN4YWF1</accession>
<dbReference type="Pfam" id="PF03717">
    <property type="entry name" value="PBP_dimer"/>
    <property type="match status" value="1"/>
</dbReference>
<keyword evidence="5" id="KW-1133">Transmembrane helix</keyword>
<comment type="subcellular location">
    <subcellularLocation>
        <location evidence="1">Membrane</location>
    </subcellularLocation>
</comment>
<feature type="domain" description="PASTA" evidence="6">
    <location>
        <begin position="657"/>
        <end position="716"/>
    </location>
</feature>
<dbReference type="Proteomes" id="UP000192486">
    <property type="component" value="Chromosome"/>
</dbReference>
<proteinExistence type="inferred from homology"/>
<keyword evidence="8" id="KW-1185">Reference proteome</keyword>
<name>A0ABN4YWF1_SPOUR</name>
<dbReference type="CDD" id="cd06575">
    <property type="entry name" value="PASTA_Pbp2x-like_2"/>
    <property type="match status" value="1"/>
</dbReference>
<feature type="region of interest" description="Disordered" evidence="4">
    <location>
        <begin position="714"/>
        <end position="741"/>
    </location>
</feature>
<dbReference type="SUPFAM" id="SSF56601">
    <property type="entry name" value="beta-lactamase/transpeptidase-like"/>
    <property type="match status" value="1"/>
</dbReference>